<dbReference type="RefSeq" id="WP_407329102.1">
    <property type="nucleotide sequence ID" value="NZ_CP136865.1"/>
</dbReference>
<protein>
    <submittedName>
        <fullName evidence="2">Zinc-ribbon domain-containing protein</fullName>
    </submittedName>
</protein>
<sequence>MAAQWHPFKNGSLTPADVTPGSGRKAWWLCPKGNDHEWDAAIYNRNRGAGCPICSNQRVAVSNSLGTVNPKLAREWHTEKNGALTPFDVLPSTKAQVWWQCTVNPTHVWRAKLNNRANGKGCPYCANQHITKENSLGAVNLALASQWHPTKNGSLTPFYIAPSAKKRVWWKCRNGDDHEWEATVNHRATGTGCPKCNPVWSVPELRIYTELQSIFQNIEHRFIFNGVELDLYIPELGIGIGIEYDGVYWHHDKVEKDTCKNQAVASKIMLIRIREEGLPLISPHDIETNKKRIPISTIKELLKRIGKNHAVTPAQALLIHEYQSRKTWIASKEFERLYAERKYAKPEKSLATLHPKISREWHPKKNNGLSPSQFTPGSGKVVWWLGPCGHEWQDSILHRKHNRGCPQCRYLRASATRRKNKTEDQIDLFD</sequence>
<feature type="domain" description="Treble clef zinc finger" evidence="1">
    <location>
        <begin position="357"/>
        <end position="409"/>
    </location>
</feature>
<dbReference type="Proteomes" id="UP001626549">
    <property type="component" value="Chromosome"/>
</dbReference>
<reference evidence="2 3" key="1">
    <citation type="submission" date="2023-10" db="EMBL/GenBank/DDBJ databases">
        <title>Two novel species belonging to the OM43/NOR5 clade.</title>
        <authorList>
            <person name="Park M."/>
        </authorList>
    </citation>
    <scope>NUCLEOTIDE SEQUENCE [LARGE SCALE GENOMIC DNA]</scope>
    <source>
        <strain evidence="2 3">IMCC45268</strain>
    </source>
</reference>
<dbReference type="PANTHER" id="PTHR37317">
    <property type="entry name" value="BLR8090 PROTEIN"/>
    <property type="match status" value="1"/>
</dbReference>
<keyword evidence="3" id="KW-1185">Reference proteome</keyword>
<dbReference type="PANTHER" id="PTHR37317:SF1">
    <property type="entry name" value="ZINC-RIBBON DOMAIN-CONTAINING PROTEIN-RELATED"/>
    <property type="match status" value="1"/>
</dbReference>
<gene>
    <name evidence="2" type="ORF">R0137_05230</name>
</gene>
<dbReference type="Pfam" id="PF14311">
    <property type="entry name" value="DUF4379"/>
    <property type="match status" value="4"/>
</dbReference>
<feature type="domain" description="Treble clef zinc finger" evidence="1">
    <location>
        <begin position="72"/>
        <end position="127"/>
    </location>
</feature>
<dbReference type="InterPro" id="IPR025487">
    <property type="entry name" value="DUF4379"/>
</dbReference>
<organism evidence="2 3">
    <name type="scientific">Congregibacter brevis</name>
    <dbReference type="NCBI Taxonomy" id="3081201"/>
    <lineage>
        <taxon>Bacteria</taxon>
        <taxon>Pseudomonadati</taxon>
        <taxon>Pseudomonadota</taxon>
        <taxon>Gammaproteobacteria</taxon>
        <taxon>Cellvibrionales</taxon>
        <taxon>Halieaceae</taxon>
        <taxon>Congregibacter</taxon>
    </lineage>
</organism>
<evidence type="ECO:0000313" key="3">
    <source>
        <dbReference type="Proteomes" id="UP001626549"/>
    </source>
</evidence>
<dbReference type="EMBL" id="CP136865">
    <property type="protein sequence ID" value="WOJ97978.1"/>
    <property type="molecule type" value="Genomic_DNA"/>
</dbReference>
<dbReference type="Gene3D" id="3.40.960.10">
    <property type="entry name" value="VSR Endonuclease"/>
    <property type="match status" value="1"/>
</dbReference>
<accession>A0ABZ0IEM4</accession>
<feature type="domain" description="Treble clef zinc finger" evidence="1">
    <location>
        <begin position="143"/>
        <end position="197"/>
    </location>
</feature>
<proteinExistence type="predicted"/>
<feature type="domain" description="Treble clef zinc finger" evidence="1">
    <location>
        <begin position="2"/>
        <end position="56"/>
    </location>
</feature>
<evidence type="ECO:0000259" key="1">
    <source>
        <dbReference type="Pfam" id="PF14311"/>
    </source>
</evidence>
<name>A0ABZ0IEM4_9GAMM</name>
<evidence type="ECO:0000313" key="2">
    <source>
        <dbReference type="EMBL" id="WOJ97978.1"/>
    </source>
</evidence>